<dbReference type="AlphaFoldDB" id="A0ABC8QZ42"/>
<feature type="domain" description="KIB1-4 beta-propeller" evidence="2">
    <location>
        <begin position="54"/>
        <end position="341"/>
    </location>
</feature>
<dbReference type="Pfam" id="PF00646">
    <property type="entry name" value="F-box"/>
    <property type="match status" value="1"/>
</dbReference>
<protein>
    <recommendedName>
        <fullName evidence="5">DUF295 domain-containing protein</fullName>
    </recommendedName>
</protein>
<proteinExistence type="predicted"/>
<dbReference type="Proteomes" id="UP001642360">
    <property type="component" value="Unassembled WGS sequence"/>
</dbReference>
<evidence type="ECO:0000313" key="4">
    <source>
        <dbReference type="Proteomes" id="UP001642360"/>
    </source>
</evidence>
<feature type="domain" description="F-box" evidence="1">
    <location>
        <begin position="2"/>
        <end position="33"/>
    </location>
</feature>
<name>A0ABC8QZ42_9AQUA</name>
<evidence type="ECO:0000259" key="2">
    <source>
        <dbReference type="Pfam" id="PF03478"/>
    </source>
</evidence>
<dbReference type="Pfam" id="PF03478">
    <property type="entry name" value="Beta-prop_KIB1-4"/>
    <property type="match status" value="1"/>
</dbReference>
<reference evidence="3 4" key="1">
    <citation type="submission" date="2024-02" db="EMBL/GenBank/DDBJ databases">
        <authorList>
            <person name="Vignale AGUSTIN F."/>
            <person name="Sosa J E."/>
            <person name="Modenutti C."/>
        </authorList>
    </citation>
    <scope>NUCLEOTIDE SEQUENCE [LARGE SCALE GENOMIC DNA]</scope>
</reference>
<dbReference type="InterPro" id="IPR005174">
    <property type="entry name" value="KIB1-4_b-propeller"/>
</dbReference>
<dbReference type="InterPro" id="IPR001810">
    <property type="entry name" value="F-box_dom"/>
</dbReference>
<evidence type="ECO:0008006" key="5">
    <source>
        <dbReference type="Google" id="ProtNLM"/>
    </source>
</evidence>
<dbReference type="PANTHER" id="PTHR44259">
    <property type="entry name" value="OS07G0183000 PROTEIN-RELATED"/>
    <property type="match status" value="1"/>
</dbReference>
<accession>A0ABC8QZ42</accession>
<organism evidence="3 4">
    <name type="scientific">Ilex paraguariensis</name>
    <name type="common">yerba mate</name>
    <dbReference type="NCBI Taxonomy" id="185542"/>
    <lineage>
        <taxon>Eukaryota</taxon>
        <taxon>Viridiplantae</taxon>
        <taxon>Streptophyta</taxon>
        <taxon>Embryophyta</taxon>
        <taxon>Tracheophyta</taxon>
        <taxon>Spermatophyta</taxon>
        <taxon>Magnoliopsida</taxon>
        <taxon>eudicotyledons</taxon>
        <taxon>Gunneridae</taxon>
        <taxon>Pentapetalae</taxon>
        <taxon>asterids</taxon>
        <taxon>campanulids</taxon>
        <taxon>Aquifoliales</taxon>
        <taxon>Aquifoliaceae</taxon>
        <taxon>Ilex</taxon>
    </lineage>
</organism>
<evidence type="ECO:0000313" key="3">
    <source>
        <dbReference type="EMBL" id="CAK9138014.1"/>
    </source>
</evidence>
<dbReference type="PANTHER" id="PTHR44259:SF87">
    <property type="entry name" value="F-BOX DOMAIN-CONTAINING PROTEIN"/>
    <property type="match status" value="1"/>
</dbReference>
<keyword evidence="4" id="KW-1185">Reference proteome</keyword>
<sequence>MEMIVKRVTLTDRIRMSSVCKYWRVILMNEEIKKPVEIPWLMLPQGQIDNQVSFYNLNDEKVYNLKFPESVHGWFCCGSSKGWLVVMTESKFNPNLCLLNPISGAQLRLPCLLTISSSEKFVHPLSQNRRFINKIELSSVDLGEECIVAMICDNHNVLAFCRAGDERWNIFQSNYDEFYVDMLFRNNVFDVMVFSESGVKNCTIKLTDCEVMLRLITFPYLGYVDANQVEIVEFDHFRLFKKIAVRQYLVESNSELLIAQQIMDCFALKDDHWNHHADNPNHFRYFQTNGFEVYKINPNDSHCERLNNLGDHRALFLADSGSLSFSGKEYNGIHGNCIYFASSYFSTFEGLQKTQSFIDRIELSSVDAAQCVVSVVCDDTKVLALCQPGDERWNIFQGYLTPNGVEIVEFEHFRIFKKTVGQQHLVESNNKLLTVQ</sequence>
<dbReference type="InterPro" id="IPR050942">
    <property type="entry name" value="F-box_BR-signaling"/>
</dbReference>
<comment type="caution">
    <text evidence="3">The sequence shown here is derived from an EMBL/GenBank/DDBJ whole genome shotgun (WGS) entry which is preliminary data.</text>
</comment>
<dbReference type="EMBL" id="CAUOFW020000855">
    <property type="protein sequence ID" value="CAK9138014.1"/>
    <property type="molecule type" value="Genomic_DNA"/>
</dbReference>
<evidence type="ECO:0000259" key="1">
    <source>
        <dbReference type="Pfam" id="PF00646"/>
    </source>
</evidence>
<gene>
    <name evidence="3" type="ORF">ILEXP_LOCUS5078</name>
</gene>